<reference evidence="2" key="1">
    <citation type="submission" date="2017-10" db="EMBL/GenBank/DDBJ databases">
        <authorList>
            <person name="Gaisin V.A."/>
            <person name="Rysina M.S."/>
            <person name="Grouzdev D.S."/>
        </authorList>
    </citation>
    <scope>NUCLEOTIDE SEQUENCE [LARGE SCALE GENOMIC DNA]</scope>
    <source>
        <strain evidence="2">V1</strain>
    </source>
</reference>
<dbReference type="EMBL" id="PDNZ01000005">
    <property type="protein sequence ID" value="PWW81920.1"/>
    <property type="molecule type" value="Genomic_DNA"/>
</dbReference>
<sequence length="168" mass="18905">MPFRVTINICRTFDTTASSETVFNLLSDVAKSGSFFPKVEKLADLGDNIWQWEMERIGIGEHTLQQSIYACKYKAYQERKTVTWTPVKEIGNAIVSGKWEIIPIQQGSKATLQSLGTITVNMPGFLELFLSPLIRLEFESLVDQYITNLAKEFEQPGNPSPPSTLPET</sequence>
<dbReference type="Gene3D" id="3.30.530.20">
    <property type="match status" value="1"/>
</dbReference>
<dbReference type="CDD" id="cd07819">
    <property type="entry name" value="SRPBCC_2"/>
    <property type="match status" value="1"/>
</dbReference>
<organism evidence="1 2">
    <name type="scientific">Prosthecochloris marina</name>
    <dbReference type="NCBI Taxonomy" id="2017681"/>
    <lineage>
        <taxon>Bacteria</taxon>
        <taxon>Pseudomonadati</taxon>
        <taxon>Chlorobiota</taxon>
        <taxon>Chlorobiia</taxon>
        <taxon>Chlorobiales</taxon>
        <taxon>Chlorobiaceae</taxon>
        <taxon>Prosthecochloris</taxon>
    </lineage>
</organism>
<dbReference type="RefSeq" id="WP_110023620.1">
    <property type="nucleotide sequence ID" value="NZ_PDNZ01000005.1"/>
</dbReference>
<dbReference type="InterPro" id="IPR023393">
    <property type="entry name" value="START-like_dom_sf"/>
</dbReference>
<evidence type="ECO:0000313" key="1">
    <source>
        <dbReference type="EMBL" id="PWW81920.1"/>
    </source>
</evidence>
<evidence type="ECO:0008006" key="3">
    <source>
        <dbReference type="Google" id="ProtNLM"/>
    </source>
</evidence>
<keyword evidence="2" id="KW-1185">Reference proteome</keyword>
<dbReference type="SUPFAM" id="SSF55961">
    <property type="entry name" value="Bet v1-like"/>
    <property type="match status" value="1"/>
</dbReference>
<protein>
    <recommendedName>
        <fullName evidence="3">SRPBCC family protein</fullName>
    </recommendedName>
</protein>
<dbReference type="Proteomes" id="UP000246278">
    <property type="component" value="Unassembled WGS sequence"/>
</dbReference>
<accession>A0A317T6N2</accession>
<gene>
    <name evidence="1" type="ORF">CR164_08175</name>
</gene>
<evidence type="ECO:0000313" key="2">
    <source>
        <dbReference type="Proteomes" id="UP000246278"/>
    </source>
</evidence>
<dbReference type="AlphaFoldDB" id="A0A317T6N2"/>
<name>A0A317T6N2_9CHLB</name>
<proteinExistence type="predicted"/>
<dbReference type="OrthoDB" id="8903592at2"/>
<comment type="caution">
    <text evidence="1">The sequence shown here is derived from an EMBL/GenBank/DDBJ whole genome shotgun (WGS) entry which is preliminary data.</text>
</comment>